<keyword evidence="2" id="KW-1185">Reference proteome</keyword>
<gene>
    <name evidence="1" type="ORF">Tco_1066998</name>
</gene>
<evidence type="ECO:0000313" key="1">
    <source>
        <dbReference type="EMBL" id="GJT85281.1"/>
    </source>
</evidence>
<protein>
    <submittedName>
        <fullName evidence="1">Uncharacterized protein</fullName>
    </submittedName>
</protein>
<accession>A0ABQ5HBL4</accession>
<dbReference type="Proteomes" id="UP001151760">
    <property type="component" value="Unassembled WGS sequence"/>
</dbReference>
<name>A0ABQ5HBL4_9ASTR</name>
<reference evidence="1" key="1">
    <citation type="journal article" date="2022" name="Int. J. Mol. Sci.">
        <title>Draft Genome of Tanacetum Coccineum: Genomic Comparison of Closely Related Tanacetum-Family Plants.</title>
        <authorList>
            <person name="Yamashiro T."/>
            <person name="Shiraishi A."/>
            <person name="Nakayama K."/>
            <person name="Satake H."/>
        </authorList>
    </citation>
    <scope>NUCLEOTIDE SEQUENCE</scope>
</reference>
<sequence length="117" mass="13703">MLVNLLLDHQEWFPKKSRLAKRRMTWFDIFMKSDIDKNENHIIGPSTISIAKKLKELIQKDELTIVDLEGAGFERLKVQYNNNVELEYHISQLKSAVLLEAQWNSDEGDVSKPRSFE</sequence>
<dbReference type="EMBL" id="BQNB010019435">
    <property type="protein sequence ID" value="GJT85281.1"/>
    <property type="molecule type" value="Genomic_DNA"/>
</dbReference>
<comment type="caution">
    <text evidence="1">The sequence shown here is derived from an EMBL/GenBank/DDBJ whole genome shotgun (WGS) entry which is preliminary data.</text>
</comment>
<reference evidence="1" key="2">
    <citation type="submission" date="2022-01" db="EMBL/GenBank/DDBJ databases">
        <authorList>
            <person name="Yamashiro T."/>
            <person name="Shiraishi A."/>
            <person name="Satake H."/>
            <person name="Nakayama K."/>
        </authorList>
    </citation>
    <scope>NUCLEOTIDE SEQUENCE</scope>
</reference>
<organism evidence="1 2">
    <name type="scientific">Tanacetum coccineum</name>
    <dbReference type="NCBI Taxonomy" id="301880"/>
    <lineage>
        <taxon>Eukaryota</taxon>
        <taxon>Viridiplantae</taxon>
        <taxon>Streptophyta</taxon>
        <taxon>Embryophyta</taxon>
        <taxon>Tracheophyta</taxon>
        <taxon>Spermatophyta</taxon>
        <taxon>Magnoliopsida</taxon>
        <taxon>eudicotyledons</taxon>
        <taxon>Gunneridae</taxon>
        <taxon>Pentapetalae</taxon>
        <taxon>asterids</taxon>
        <taxon>campanulids</taxon>
        <taxon>Asterales</taxon>
        <taxon>Asteraceae</taxon>
        <taxon>Asteroideae</taxon>
        <taxon>Anthemideae</taxon>
        <taxon>Anthemidinae</taxon>
        <taxon>Tanacetum</taxon>
    </lineage>
</organism>
<proteinExistence type="predicted"/>
<evidence type="ECO:0000313" key="2">
    <source>
        <dbReference type="Proteomes" id="UP001151760"/>
    </source>
</evidence>